<dbReference type="InterPro" id="IPR019432">
    <property type="entry name" value="Acyltransferase_MbtK/IucB-like"/>
</dbReference>
<evidence type="ECO:0000256" key="1">
    <source>
        <dbReference type="ARBA" id="ARBA00003818"/>
    </source>
</evidence>
<keyword evidence="8" id="KW-1185">Reference proteome</keyword>
<evidence type="ECO:0000256" key="5">
    <source>
        <dbReference type="SAM" id="MobiDB-lite"/>
    </source>
</evidence>
<feature type="region of interest" description="Disordered" evidence="5">
    <location>
        <begin position="1"/>
        <end position="30"/>
    </location>
</feature>
<name>A0A378YKQ7_9NOCA</name>
<dbReference type="PANTHER" id="PTHR31438:SF1">
    <property type="entry name" value="LYSINE N-ACYLTRANSFERASE C17G9.06C-RELATED"/>
    <property type="match status" value="1"/>
</dbReference>
<reference evidence="7 8" key="1">
    <citation type="submission" date="2018-06" db="EMBL/GenBank/DDBJ databases">
        <authorList>
            <consortium name="Pathogen Informatics"/>
            <person name="Doyle S."/>
        </authorList>
    </citation>
    <scope>NUCLEOTIDE SEQUENCE [LARGE SCALE GENOMIC DNA]</scope>
    <source>
        <strain evidence="7 8">NCTC1934</strain>
    </source>
</reference>
<accession>A0A378YKQ7</accession>
<evidence type="ECO:0000256" key="3">
    <source>
        <dbReference type="ARBA" id="ARBA00020586"/>
    </source>
</evidence>
<keyword evidence="7" id="KW-0012">Acyltransferase</keyword>
<comment type="function">
    <text evidence="1">Acyltransferase required for the direct transfer of medium- to long-chain fatty acyl moieties from a carrier protein (MbtL) on to the epsilon-amino group of lysine residue in the mycobactin core.</text>
</comment>
<dbReference type="InterPro" id="IPR016181">
    <property type="entry name" value="Acyl_CoA_acyltransferase"/>
</dbReference>
<keyword evidence="7" id="KW-0808">Transferase</keyword>
<dbReference type="PANTHER" id="PTHR31438">
    <property type="entry name" value="LYSINE N-ACYLTRANSFERASE C17G9.06C-RELATED"/>
    <property type="match status" value="1"/>
</dbReference>
<proteinExistence type="predicted"/>
<evidence type="ECO:0000256" key="4">
    <source>
        <dbReference type="ARBA" id="ARBA00031122"/>
    </source>
</evidence>
<dbReference type="UniPathway" id="UPA00011"/>
<evidence type="ECO:0000259" key="6">
    <source>
        <dbReference type="SMART" id="SM01006"/>
    </source>
</evidence>
<protein>
    <recommendedName>
        <fullName evidence="3">Lysine N-acyltransferase MbtK</fullName>
    </recommendedName>
    <alternativeName>
        <fullName evidence="4">Mycobactin synthase protein K</fullName>
    </alternativeName>
</protein>
<organism evidence="7 8">
    <name type="scientific">Nocardia otitidiscaviarum</name>
    <dbReference type="NCBI Taxonomy" id="1823"/>
    <lineage>
        <taxon>Bacteria</taxon>
        <taxon>Bacillati</taxon>
        <taxon>Actinomycetota</taxon>
        <taxon>Actinomycetes</taxon>
        <taxon>Mycobacteriales</taxon>
        <taxon>Nocardiaceae</taxon>
        <taxon>Nocardia</taxon>
    </lineage>
</organism>
<dbReference type="EMBL" id="UGRY01000002">
    <property type="protein sequence ID" value="SUA77785.1"/>
    <property type="molecule type" value="Genomic_DNA"/>
</dbReference>
<feature type="domain" description="Acyltransferase MbtK/IucB-like conserved" evidence="6">
    <location>
        <begin position="36"/>
        <end position="83"/>
    </location>
</feature>
<dbReference type="GO" id="GO:0016410">
    <property type="term" value="F:N-acyltransferase activity"/>
    <property type="evidence" value="ECO:0007669"/>
    <property type="project" value="TreeGrafter"/>
</dbReference>
<evidence type="ECO:0000256" key="2">
    <source>
        <dbReference type="ARBA" id="ARBA00005102"/>
    </source>
</evidence>
<dbReference type="AlphaFoldDB" id="A0A378YKQ7"/>
<dbReference type="STRING" id="1406858.GCA_000710895_04986"/>
<dbReference type="SUPFAM" id="SSF55729">
    <property type="entry name" value="Acyl-CoA N-acyltransferases (Nat)"/>
    <property type="match status" value="1"/>
</dbReference>
<dbReference type="GO" id="GO:0019290">
    <property type="term" value="P:siderophore biosynthetic process"/>
    <property type="evidence" value="ECO:0007669"/>
    <property type="project" value="InterPro"/>
</dbReference>
<evidence type="ECO:0000313" key="7">
    <source>
        <dbReference type="EMBL" id="SUA77785.1"/>
    </source>
</evidence>
<gene>
    <name evidence="7" type="primary">iucB</name>
    <name evidence="7" type="ORF">NCTC1934_03179</name>
</gene>
<sequence>MVVARPEASSGVDGRAEASRSDMPSSAVPSYELTSRRIEVERDTETAHRWLNHPKSAYWGMVNSSLADVERLLRGAEADPDPRFGMRMGYFEGEPQFLFELYNPVTSDLAKPGTGYAHEPGDIGMHLLVASSERRLAGFTGNVMLHIMRTAFFDCGAERVVVEPDHRNLDVQRLNAAVGFRVVGDFPVADKIARLSYCTRADFLRVTDSGRSLATDQLENP</sequence>
<dbReference type="SMART" id="SM01006">
    <property type="entry name" value="AlcB"/>
    <property type="match status" value="1"/>
</dbReference>
<dbReference type="Proteomes" id="UP000255467">
    <property type="component" value="Unassembled WGS sequence"/>
</dbReference>
<dbReference type="Pfam" id="PF13523">
    <property type="entry name" value="Acetyltransf_8"/>
    <property type="match status" value="1"/>
</dbReference>
<comment type="pathway">
    <text evidence="2">Siderophore biosynthesis; mycobactin biosynthesis.</text>
</comment>
<evidence type="ECO:0000313" key="8">
    <source>
        <dbReference type="Proteomes" id="UP000255467"/>
    </source>
</evidence>
<dbReference type="Gene3D" id="3.40.630.30">
    <property type="match status" value="1"/>
</dbReference>